<accession>A0ACC1SAL3</accession>
<protein>
    <submittedName>
        <fullName evidence="1">Uncharacterized protein</fullName>
    </submittedName>
</protein>
<organism evidence="1 2">
    <name type="scientific">Phlebia brevispora</name>
    <dbReference type="NCBI Taxonomy" id="194682"/>
    <lineage>
        <taxon>Eukaryota</taxon>
        <taxon>Fungi</taxon>
        <taxon>Dikarya</taxon>
        <taxon>Basidiomycota</taxon>
        <taxon>Agaricomycotina</taxon>
        <taxon>Agaricomycetes</taxon>
        <taxon>Polyporales</taxon>
        <taxon>Meruliaceae</taxon>
        <taxon>Phlebia</taxon>
    </lineage>
</organism>
<comment type="caution">
    <text evidence="1">The sequence shown here is derived from an EMBL/GenBank/DDBJ whole genome shotgun (WGS) entry which is preliminary data.</text>
</comment>
<proteinExistence type="predicted"/>
<evidence type="ECO:0000313" key="2">
    <source>
        <dbReference type="Proteomes" id="UP001148662"/>
    </source>
</evidence>
<evidence type="ECO:0000313" key="1">
    <source>
        <dbReference type="EMBL" id="KAJ3535469.1"/>
    </source>
</evidence>
<sequence>MLSVQPAVIPQRARIPLLVDEQKPSVKHVELNELGDLQDAVEPFAKLISRSGRSVRLYCTVPTTIPSSDFFVDAQDMQDLRTRSLVFVHNLVEALRAQGIPASYRLQPSSCPLCVVCALPPDTDANKVKTAALEAVENAHLQLREKALLADLEDGLALVIT</sequence>
<dbReference type="EMBL" id="JANHOG010001536">
    <property type="protein sequence ID" value="KAJ3535469.1"/>
    <property type="molecule type" value="Genomic_DNA"/>
</dbReference>
<dbReference type="Proteomes" id="UP001148662">
    <property type="component" value="Unassembled WGS sequence"/>
</dbReference>
<reference evidence="1" key="1">
    <citation type="submission" date="2022-07" db="EMBL/GenBank/DDBJ databases">
        <title>Genome Sequence of Phlebia brevispora.</title>
        <authorList>
            <person name="Buettner E."/>
        </authorList>
    </citation>
    <scope>NUCLEOTIDE SEQUENCE</scope>
    <source>
        <strain evidence="1">MPL23</strain>
    </source>
</reference>
<keyword evidence="2" id="KW-1185">Reference proteome</keyword>
<gene>
    <name evidence="1" type="ORF">NM688_g6969</name>
</gene>
<name>A0ACC1SAL3_9APHY</name>